<dbReference type="PANTHER" id="PTHR46211:SF1">
    <property type="entry name" value="GLYCEROPHOSPHODIESTER PHOSPHODIESTERASE, CYTOPLASMIC"/>
    <property type="match status" value="1"/>
</dbReference>
<dbReference type="PROSITE" id="PS51704">
    <property type="entry name" value="GP_PDE"/>
    <property type="match status" value="1"/>
</dbReference>
<dbReference type="CDD" id="cd08556">
    <property type="entry name" value="GDPD"/>
    <property type="match status" value="1"/>
</dbReference>
<dbReference type="SUPFAM" id="SSF51695">
    <property type="entry name" value="PLC-like phosphodiesterases"/>
    <property type="match status" value="1"/>
</dbReference>
<name>A0AAD1XTX4_EUPCR</name>
<feature type="domain" description="GP-PDE" evidence="1">
    <location>
        <begin position="11"/>
        <end position="247"/>
    </location>
</feature>
<dbReference type="Gene3D" id="3.20.20.190">
    <property type="entry name" value="Phosphatidylinositol (PI) phosphodiesterase"/>
    <property type="match status" value="1"/>
</dbReference>
<dbReference type="InterPro" id="IPR017946">
    <property type="entry name" value="PLC-like_Pdiesterase_TIM-brl"/>
</dbReference>
<evidence type="ECO:0000259" key="1">
    <source>
        <dbReference type="PROSITE" id="PS51704"/>
    </source>
</evidence>
<proteinExistence type="predicted"/>
<keyword evidence="3" id="KW-1185">Reference proteome</keyword>
<dbReference type="PROSITE" id="PS50007">
    <property type="entry name" value="PIPLC_X_DOMAIN"/>
    <property type="match status" value="1"/>
</dbReference>
<reference evidence="2" key="1">
    <citation type="submission" date="2023-07" db="EMBL/GenBank/DDBJ databases">
        <authorList>
            <consortium name="AG Swart"/>
            <person name="Singh M."/>
            <person name="Singh A."/>
            <person name="Seah K."/>
            <person name="Emmerich C."/>
        </authorList>
    </citation>
    <scope>NUCLEOTIDE SEQUENCE</scope>
    <source>
        <strain evidence="2">DP1</strain>
    </source>
</reference>
<dbReference type="GO" id="GO:0008081">
    <property type="term" value="F:phosphoric diester hydrolase activity"/>
    <property type="evidence" value="ECO:0007669"/>
    <property type="project" value="InterPro"/>
</dbReference>
<protein>
    <recommendedName>
        <fullName evidence="1">GP-PDE domain-containing protein</fullName>
    </recommendedName>
</protein>
<dbReference type="EMBL" id="CAMPGE010020678">
    <property type="protein sequence ID" value="CAI2378897.1"/>
    <property type="molecule type" value="Genomic_DNA"/>
</dbReference>
<dbReference type="AlphaFoldDB" id="A0AAD1XTX4"/>
<sequence length="256" mass="29773">MDREEKKAHSPIIVGHRGGLLDYENTMACFKLAIETNIPCIEFDVYLTKDNVPIIIHGSEEHEIEFENEEACITGDMKVADLTYEQIQSIKLPNGEGIPTFEELLKLCKDKIRLNVELKDPNLALCPVVDEMLKKYEFNPKEVIISSFNHDSCRRMREINPEYEFGFLYEHYDKMDPDYYLTNGGTCIVSYNLLTEELVENCREKDMPVAIYFPSIQKEDSKYYKSLSDFGVRYCISDMPLEAIEYYQKSSTDKDE</sequence>
<dbReference type="Proteomes" id="UP001295684">
    <property type="component" value="Unassembled WGS sequence"/>
</dbReference>
<accession>A0AAD1XTX4</accession>
<comment type="caution">
    <text evidence="2">The sequence shown here is derived from an EMBL/GenBank/DDBJ whole genome shotgun (WGS) entry which is preliminary data.</text>
</comment>
<organism evidence="2 3">
    <name type="scientific">Euplotes crassus</name>
    <dbReference type="NCBI Taxonomy" id="5936"/>
    <lineage>
        <taxon>Eukaryota</taxon>
        <taxon>Sar</taxon>
        <taxon>Alveolata</taxon>
        <taxon>Ciliophora</taxon>
        <taxon>Intramacronucleata</taxon>
        <taxon>Spirotrichea</taxon>
        <taxon>Hypotrichia</taxon>
        <taxon>Euplotida</taxon>
        <taxon>Euplotidae</taxon>
        <taxon>Moneuplotes</taxon>
    </lineage>
</organism>
<dbReference type="PANTHER" id="PTHR46211">
    <property type="entry name" value="GLYCEROPHOSPHORYL DIESTER PHOSPHODIESTERASE"/>
    <property type="match status" value="1"/>
</dbReference>
<dbReference type="Pfam" id="PF03009">
    <property type="entry name" value="GDPD"/>
    <property type="match status" value="1"/>
</dbReference>
<evidence type="ECO:0000313" key="3">
    <source>
        <dbReference type="Proteomes" id="UP001295684"/>
    </source>
</evidence>
<dbReference type="GO" id="GO:0006629">
    <property type="term" value="P:lipid metabolic process"/>
    <property type="evidence" value="ECO:0007669"/>
    <property type="project" value="InterPro"/>
</dbReference>
<gene>
    <name evidence="2" type="ORF">ECRASSUSDP1_LOCUS20297</name>
</gene>
<dbReference type="InterPro" id="IPR030395">
    <property type="entry name" value="GP_PDE_dom"/>
</dbReference>
<evidence type="ECO:0000313" key="2">
    <source>
        <dbReference type="EMBL" id="CAI2378897.1"/>
    </source>
</evidence>